<dbReference type="PATRIC" id="fig|1631356.3.peg.1138"/>
<dbReference type="NCBIfam" id="NF007284">
    <property type="entry name" value="PRK09751.1"/>
    <property type="match status" value="1"/>
</dbReference>
<keyword evidence="7" id="KW-0234">DNA repair</keyword>
<keyword evidence="13" id="KW-1185">Reference proteome</keyword>
<evidence type="ECO:0000256" key="9">
    <source>
        <dbReference type="SAM" id="MobiDB-lite"/>
    </source>
</evidence>
<keyword evidence="8" id="KW-0413">Isomerase</keyword>
<evidence type="ECO:0000256" key="6">
    <source>
        <dbReference type="ARBA" id="ARBA00023125"/>
    </source>
</evidence>
<dbReference type="GO" id="GO:0003677">
    <property type="term" value="F:DNA binding"/>
    <property type="evidence" value="ECO:0007669"/>
    <property type="project" value="UniProtKB-KW"/>
</dbReference>
<dbReference type="GO" id="GO:0006281">
    <property type="term" value="P:DNA repair"/>
    <property type="evidence" value="ECO:0007669"/>
    <property type="project" value="UniProtKB-KW"/>
</dbReference>
<dbReference type="PANTHER" id="PTHR47962:SF5">
    <property type="entry name" value="ATP-DEPENDENT HELICASE LHR-RELATED"/>
    <property type="match status" value="1"/>
</dbReference>
<dbReference type="SMART" id="SM00490">
    <property type="entry name" value="HELICc"/>
    <property type="match status" value="1"/>
</dbReference>
<name>A0A0L6CNB2_9MICO</name>
<feature type="domain" description="Helicase C-terminal" evidence="11">
    <location>
        <begin position="268"/>
        <end position="458"/>
    </location>
</feature>
<proteinExistence type="predicted"/>
<feature type="region of interest" description="Disordered" evidence="9">
    <location>
        <begin position="1283"/>
        <end position="1323"/>
    </location>
</feature>
<evidence type="ECO:0000259" key="10">
    <source>
        <dbReference type="PROSITE" id="PS51192"/>
    </source>
</evidence>
<dbReference type="InterPro" id="IPR052511">
    <property type="entry name" value="ATP-dep_Helicase"/>
</dbReference>
<evidence type="ECO:0000256" key="4">
    <source>
        <dbReference type="ARBA" id="ARBA00022806"/>
    </source>
</evidence>
<dbReference type="PROSITE" id="PS51192">
    <property type="entry name" value="HELICASE_ATP_BIND_1"/>
    <property type="match status" value="1"/>
</dbReference>
<dbReference type="Pfam" id="PF08494">
    <property type="entry name" value="DEAD_assoc"/>
    <property type="match status" value="1"/>
</dbReference>
<dbReference type="InterPro" id="IPR027417">
    <property type="entry name" value="P-loop_NTPase"/>
</dbReference>
<dbReference type="InterPro" id="IPR055368">
    <property type="entry name" value="WH3_Lhr"/>
</dbReference>
<dbReference type="CDD" id="cd17922">
    <property type="entry name" value="DEXHc_LHR-like"/>
    <property type="match status" value="1"/>
</dbReference>
<dbReference type="Pfam" id="PF23236">
    <property type="entry name" value="WHD_2nd_Lhr"/>
    <property type="match status" value="1"/>
</dbReference>
<dbReference type="PROSITE" id="PS51194">
    <property type="entry name" value="HELICASE_CTER"/>
    <property type="match status" value="1"/>
</dbReference>
<dbReference type="SUPFAM" id="SSF52540">
    <property type="entry name" value="P-loop containing nucleoside triphosphate hydrolases"/>
    <property type="match status" value="1"/>
</dbReference>
<dbReference type="InterPro" id="IPR011545">
    <property type="entry name" value="DEAD/DEAH_box_helicase_dom"/>
</dbReference>
<dbReference type="GO" id="GO:0016887">
    <property type="term" value="F:ATP hydrolysis activity"/>
    <property type="evidence" value="ECO:0007669"/>
    <property type="project" value="TreeGrafter"/>
</dbReference>
<dbReference type="Gene3D" id="3.40.50.300">
    <property type="entry name" value="P-loop containing nucleotide triphosphate hydrolases"/>
    <property type="match status" value="2"/>
</dbReference>
<dbReference type="SMART" id="SM00487">
    <property type="entry name" value="DEXDc"/>
    <property type="match status" value="1"/>
</dbReference>
<dbReference type="InterPro" id="IPR055369">
    <property type="entry name" value="WH2_Lhr"/>
</dbReference>
<dbReference type="CDD" id="cd18796">
    <property type="entry name" value="SF2_C_LHR"/>
    <property type="match status" value="1"/>
</dbReference>
<evidence type="ECO:0000256" key="3">
    <source>
        <dbReference type="ARBA" id="ARBA00022801"/>
    </source>
</evidence>
<dbReference type="InterPro" id="IPR055367">
    <property type="entry name" value="WH4_Lhr"/>
</dbReference>
<feature type="region of interest" description="Disordered" evidence="9">
    <location>
        <begin position="1447"/>
        <end position="1478"/>
    </location>
</feature>
<dbReference type="Pfam" id="PF19306">
    <property type="entry name" value="WHD_Lhr"/>
    <property type="match status" value="1"/>
</dbReference>
<dbReference type="GO" id="GO:0004386">
    <property type="term" value="F:helicase activity"/>
    <property type="evidence" value="ECO:0007669"/>
    <property type="project" value="UniProtKB-KW"/>
</dbReference>
<sequence>MPQDVLSRFSPATREWFTGSFSEPTAAQAGAWDAISSGQHTLVVAPTGSGKTLSAFLWALDRLAAEPVPDEPLQRCRVLYVSPMKALAVDVERNLRSPLVGIKHAATRLGLPEPDVTVAVRSGDTPAQERRAFQRRPSDVLITTPESLFLLLTSSAREALAGVETVIIDEVHAVAGTKRGAHLALTLERLDALLPQAAQRIGLSATVRPVDEVARFLAGGRPVTTVQPPSQKQWDLEVVVPVPDMTELGAGPVGADDDPQERASIWPHVEERIVDLVAQHRSTLVFANSRRLAERLTARLNEIWQERLEAAAGDGEGAAEVGARRTTTTPAQVMAQSGQSHGASPVLARAHHGSVSKEQRAQVEDDLKAGRLPAVVATSSLELGIDMGAVDLVIQVESPPSVASGLQRVGRAGHQVGAVSRGVLFPKFRGDLVQTAVVVERMRSGGIESLHVPANPVDVLAQQVVAMCAMDDWAVDELEQLVRRATPFAGLPRSILESVLDMLSGRYPSDEFAELRPRLVWDRVAGVLSGRRGAQWLATTSGGTIPDRGLYGVFLAGGDGPGRRVGELDEEMVYESRVGDVFTLGTTSWRIEDITHDQVLVSPAPGQPGRLPFWKGDSIGRPAELGKAVGGFVREVMALDDEAARTRVGVAGLDTWAGDNLLDYLREQQEATGHVPHDRSIVVERFRDELGDWRVVVHSPFGAQLHAPWALCVAARLREKFGVDVQAMHGDDGIVFRLLDLEVEQGGDLSRELMATITLDPDDVTDIVTAEIGGSALFAARFRECAARALLLPRRNPGRRQALWQQRQRSAQLLEVASRYPSFPIVLEAVRECVQDVYDVPGLVDLMRDLAARRVRLVEVETTTPSPFAKSLLFGYVAQFLYEGDSPLAERRAAALALDPSLLGELLGHGEGAALRDLLDSDVVRRTEAELQRLVDERRSRDAEDVADLVRWLGPLTLEEIRQRATDDGRDHVDAWVDALVDARRLIRVRLAQRDCVAAVEDASRLRDALGAALPVGVPAAFLEPVADPLGDLIARFARTRGPFTVPEAAERFGLGRAVVQDCLRRLVSAGRVVEGELRPVDIGGAPHSTDFCDAEVLRVLKRRSLAALRAEVEPVPAVDLARFLPAWQGVGSGQRGADGLLRAVEQLAGAQVPASALETLVLPARVVDYSPGLLDELMTSGEVVWQGHAALPGDDGWVSLHPADTAHLTLAPPDATFELQPLHRDLLAALEPGGAYFFRALSDAVSSSDDEQLLTALWDLVWSGHVTADTIVPVRALLSGGRTTHRARRSGPRRTRHSGRGTLGGLSAGRPSAPSRSGPPTGVGRWVALPAVESSATVRALAEAEVLLDRHGVVTRGTVAAEGVAGGFASVYRVLATAEESGRVRRGYFVEGLGASQFAGAGAVDRLRAQSKPLGSTRNPWDTAPDPREAARAVVLAAADPANPYGGALAWPERPVTDGSADDPSSGRTGSAGHRPGRKAGALVVLVDGALVLYVERGGKTLLSWSDDADDLGAAADALALAVREGALGQLTVAKADGDQLLGSTHPLAIALTDAGFHTTPRGLRLRS</sequence>
<evidence type="ECO:0000256" key="5">
    <source>
        <dbReference type="ARBA" id="ARBA00022840"/>
    </source>
</evidence>
<evidence type="ECO:0000256" key="2">
    <source>
        <dbReference type="ARBA" id="ARBA00022763"/>
    </source>
</evidence>
<evidence type="ECO:0000313" key="12">
    <source>
        <dbReference type="EMBL" id="KNX39234.1"/>
    </source>
</evidence>
<dbReference type="InterPro" id="IPR045628">
    <property type="entry name" value="Lhr_WH_dom"/>
</dbReference>
<dbReference type="Pfam" id="PF00270">
    <property type="entry name" value="DEAD"/>
    <property type="match status" value="1"/>
</dbReference>
<evidence type="ECO:0000313" key="13">
    <source>
        <dbReference type="Proteomes" id="UP000037397"/>
    </source>
</evidence>
<keyword evidence="2" id="KW-0227">DNA damage</keyword>
<dbReference type="InterPro" id="IPR014001">
    <property type="entry name" value="Helicase_ATP-bd"/>
</dbReference>
<organism evidence="12 13">
    <name type="scientific">Luteipulveratus halotolerans</name>
    <dbReference type="NCBI Taxonomy" id="1631356"/>
    <lineage>
        <taxon>Bacteria</taxon>
        <taxon>Bacillati</taxon>
        <taxon>Actinomycetota</taxon>
        <taxon>Actinomycetes</taxon>
        <taxon>Micrococcales</taxon>
        <taxon>Dermacoccaceae</taxon>
        <taxon>Luteipulveratus</taxon>
    </lineage>
</organism>
<feature type="compositionally biased region" description="Basic residues" evidence="9">
    <location>
        <begin position="1284"/>
        <end position="1300"/>
    </location>
</feature>
<keyword evidence="3" id="KW-0378">Hydrolase</keyword>
<evidence type="ECO:0000256" key="7">
    <source>
        <dbReference type="ARBA" id="ARBA00023204"/>
    </source>
</evidence>
<accession>A0A0L6CNB2</accession>
<protein>
    <submittedName>
        <fullName evidence="12">DEAD/DEAH box helicase</fullName>
    </submittedName>
</protein>
<dbReference type="Pfam" id="PF23235">
    <property type="entry name" value="WHD_3rd_Lhr"/>
    <property type="match status" value="1"/>
</dbReference>
<dbReference type="Pfam" id="PF00271">
    <property type="entry name" value="Helicase_C"/>
    <property type="match status" value="1"/>
</dbReference>
<dbReference type="InterPro" id="IPR001650">
    <property type="entry name" value="Helicase_C-like"/>
</dbReference>
<dbReference type="EMBL" id="LAIR01000002">
    <property type="protein sequence ID" value="KNX39234.1"/>
    <property type="molecule type" value="Genomic_DNA"/>
</dbReference>
<evidence type="ECO:0000256" key="8">
    <source>
        <dbReference type="ARBA" id="ARBA00023235"/>
    </source>
</evidence>
<dbReference type="InterPro" id="IPR003593">
    <property type="entry name" value="AAA+_ATPase"/>
</dbReference>
<reference evidence="13" key="1">
    <citation type="submission" date="2015-03" db="EMBL/GenBank/DDBJ databases">
        <title>Luteipulveratus halotolerans sp. nov., a novel actinobacterium (Dermacoccaceae) from Sarawak, Malaysia.</title>
        <authorList>
            <person name="Juboi H."/>
            <person name="Basik A."/>
            <person name="Shamsul S.S."/>
            <person name="Arnold P."/>
            <person name="Schmitt E.K."/>
            <person name="Sanglier J.-J."/>
            <person name="Yeo T."/>
        </authorList>
    </citation>
    <scope>NUCLEOTIDE SEQUENCE [LARGE SCALE GENOMIC DNA]</scope>
    <source>
        <strain evidence="13">C296001</strain>
    </source>
</reference>
<gene>
    <name evidence="12" type="ORF">VV01_05960</name>
</gene>
<keyword evidence="6" id="KW-0238">DNA-binding</keyword>
<dbReference type="Proteomes" id="UP000037397">
    <property type="component" value="Unassembled WGS sequence"/>
</dbReference>
<feature type="compositionally biased region" description="Low complexity" evidence="9">
    <location>
        <begin position="1309"/>
        <end position="1321"/>
    </location>
</feature>
<dbReference type="SMART" id="SM00382">
    <property type="entry name" value="AAA"/>
    <property type="match status" value="1"/>
</dbReference>
<dbReference type="InterPro" id="IPR013701">
    <property type="entry name" value="Lhr-like_DEAD/DEAH_assoc"/>
</dbReference>
<keyword evidence="1" id="KW-0547">Nucleotide-binding</keyword>
<dbReference type="PANTHER" id="PTHR47962">
    <property type="entry name" value="ATP-DEPENDENT HELICASE LHR-RELATED-RELATED"/>
    <property type="match status" value="1"/>
</dbReference>
<evidence type="ECO:0000256" key="1">
    <source>
        <dbReference type="ARBA" id="ARBA00022741"/>
    </source>
</evidence>
<dbReference type="STRING" id="1631356.VV01_05960"/>
<dbReference type="OrthoDB" id="9815222at2"/>
<keyword evidence="5" id="KW-0067">ATP-binding</keyword>
<feature type="domain" description="Helicase ATP-binding" evidence="10">
    <location>
        <begin position="32"/>
        <end position="225"/>
    </location>
</feature>
<evidence type="ECO:0000259" key="11">
    <source>
        <dbReference type="PROSITE" id="PS51194"/>
    </source>
</evidence>
<dbReference type="Pfam" id="PF23234">
    <property type="entry name" value="WHD_4th_Lhr"/>
    <property type="match status" value="1"/>
</dbReference>
<comment type="caution">
    <text evidence="12">The sequence shown here is derived from an EMBL/GenBank/DDBJ whole genome shotgun (WGS) entry which is preliminary data.</text>
</comment>
<keyword evidence="4 12" id="KW-0347">Helicase</keyword>
<dbReference type="GO" id="GO:0005524">
    <property type="term" value="F:ATP binding"/>
    <property type="evidence" value="ECO:0007669"/>
    <property type="project" value="UniProtKB-KW"/>
</dbReference>